<sequence>MTSNFDVTETNTLHLLSVFLSSYITEDELNKEIKVTDELTLLRILLEIKLNLIQLQRHSSFSYHLDVLLSKFPKRSNEVCSIIELALQIQSDVSQYLSLLNYIACHLSSAESYDIIPHLKLLNVALSQSVHERERSVLLLFIESYNFDYVIDGLLDIDDKTAIHYLTVNILPKYFSLNTNCTNKTRNFIWKRSLQSQTLDIICAIPNFFLDYSSLGSNSFWNVLQNCLGSSNHIVQKQALFLLKETLNCVEKFPTTIAIVSCKNDSQYDTDSAWCNLFILYEVAREKQLHLIEPAYKLLPTIKILHSSWLISIYKIFLNHSHNAVRSYIIIDLLNSDWFNDLETFEQMVSPLLFSINKIEFTTNEKIWESFENFINGIDESKLKIVVAESAKIRWVPPICYLFYSNILSSNISLSTPLIEEVISNIKNLPHRTIRNECLELVGNFVALTCKELDFDNFIHLNWLLYRDLKLLKSTGLEVYRANIENVFNLWQQDHVDLRYVPLILKIVRTLGNEHIENLLSLFKLGKLHPQIADQLCTWCSVKELNTVVYIKDRLSNITETNSLDLKYISSLLEFDHLNYLIDSCNDILLNHLSNQSQIEIAFEIANTWAERGGNVELFDEVLDKWSEKFLNKLTTTGRVCCNFIRLYGRRRLATAINLDTLLKTIELFEQMMDTQDSSVVSEIFHQLDRLLGFSEIVEPLLRFLDFCVQKLKELKGSDLFKVSVCNIVTSIILNGTVSHGNVSILEKSCGILWSLLELANSCEDIAYSLSENLYKLSVISPNVTPYFIPLIVELLLFGEILQKDHRAEYVVCQLIFAAKPENNPNRQKIEIRALPVKCIQNLLKGKQREESADAIASLLLQKYSKHFNKRYFSDSQIHLSKLRILQGLLLVHNDMKKQKQAVIDMLLNSLCNESHQISVKFFIIWLLIRLLSNNEGSFQTITTAMEKTCKVHTSTIIAFIPILYHIVLLRNEDTLFSKLFETLLPWTMGAHFNLRLYAQVGIVKLYKVSEKREYHAICKKYKHIMDCISEVLNKTERKIDIIDEFIFNVFDPCTDYNLEMIYYGIPHITHVTCDEYENVTYLCNRNSRHSIDDLNEWRSSRIKSIKNIKEDVCTNTIQKK</sequence>
<dbReference type="AlphaFoldDB" id="A0AAN7VUH6"/>
<protein>
    <submittedName>
        <fullName evidence="1">Uncharacterized protein</fullName>
    </submittedName>
</protein>
<gene>
    <name evidence="1" type="ORF">RI129_001725</name>
</gene>
<dbReference type="GO" id="GO:0016423">
    <property type="term" value="F:tRNA (guanine) methyltransferase activity"/>
    <property type="evidence" value="ECO:0007669"/>
    <property type="project" value="TreeGrafter"/>
</dbReference>
<dbReference type="PANTHER" id="PTHR12029">
    <property type="entry name" value="RNA METHYLTRANSFERASE"/>
    <property type="match status" value="1"/>
</dbReference>
<dbReference type="GO" id="GO:0030488">
    <property type="term" value="P:tRNA methylation"/>
    <property type="evidence" value="ECO:0007669"/>
    <property type="project" value="TreeGrafter"/>
</dbReference>
<comment type="caution">
    <text evidence="1">The sequence shown here is derived from an EMBL/GenBank/DDBJ whole genome shotgun (WGS) entry which is preliminary data.</text>
</comment>
<dbReference type="PANTHER" id="PTHR12029:SF11">
    <property type="entry name" value="METHYLTRANSFERASE TARBP1-RELATED"/>
    <property type="match status" value="1"/>
</dbReference>
<dbReference type="Proteomes" id="UP001329430">
    <property type="component" value="Chromosome 1"/>
</dbReference>
<dbReference type="EMBL" id="JAVRBK010000001">
    <property type="protein sequence ID" value="KAK5650696.1"/>
    <property type="molecule type" value="Genomic_DNA"/>
</dbReference>
<evidence type="ECO:0000313" key="1">
    <source>
        <dbReference type="EMBL" id="KAK5650696.1"/>
    </source>
</evidence>
<organism evidence="1 2">
    <name type="scientific">Pyrocoelia pectoralis</name>
    <dbReference type="NCBI Taxonomy" id="417401"/>
    <lineage>
        <taxon>Eukaryota</taxon>
        <taxon>Metazoa</taxon>
        <taxon>Ecdysozoa</taxon>
        <taxon>Arthropoda</taxon>
        <taxon>Hexapoda</taxon>
        <taxon>Insecta</taxon>
        <taxon>Pterygota</taxon>
        <taxon>Neoptera</taxon>
        <taxon>Endopterygota</taxon>
        <taxon>Coleoptera</taxon>
        <taxon>Polyphaga</taxon>
        <taxon>Elateriformia</taxon>
        <taxon>Elateroidea</taxon>
        <taxon>Lampyridae</taxon>
        <taxon>Lampyrinae</taxon>
        <taxon>Pyrocoelia</taxon>
    </lineage>
</organism>
<reference evidence="1 2" key="1">
    <citation type="journal article" date="2024" name="Insects">
        <title>An Improved Chromosome-Level Genome Assembly of the Firefly Pyrocoelia pectoralis.</title>
        <authorList>
            <person name="Fu X."/>
            <person name="Meyer-Rochow V.B."/>
            <person name="Ballantyne L."/>
            <person name="Zhu X."/>
        </authorList>
    </citation>
    <scope>NUCLEOTIDE SEQUENCE [LARGE SCALE GENOMIC DNA]</scope>
    <source>
        <strain evidence="1">XCY_ONT2</strain>
    </source>
</reference>
<evidence type="ECO:0000313" key="2">
    <source>
        <dbReference type="Proteomes" id="UP001329430"/>
    </source>
</evidence>
<dbReference type="SUPFAM" id="SSF48371">
    <property type="entry name" value="ARM repeat"/>
    <property type="match status" value="1"/>
</dbReference>
<proteinExistence type="predicted"/>
<dbReference type="InterPro" id="IPR045330">
    <property type="entry name" value="TRM3/TARBP1"/>
</dbReference>
<name>A0AAN7VUH6_9COLE</name>
<dbReference type="InterPro" id="IPR016024">
    <property type="entry name" value="ARM-type_fold"/>
</dbReference>
<accession>A0AAN7VUH6</accession>
<keyword evidence="2" id="KW-1185">Reference proteome</keyword>